<dbReference type="InterPro" id="IPR011707">
    <property type="entry name" value="Cu-oxidase-like_N"/>
</dbReference>
<evidence type="ECO:0000313" key="4">
    <source>
        <dbReference type="EMBL" id="KAL3729385.1"/>
    </source>
</evidence>
<dbReference type="SUPFAM" id="SSF49503">
    <property type="entry name" value="Cupredoxins"/>
    <property type="match status" value="2"/>
</dbReference>
<dbReference type="EMBL" id="JBJKBG010000007">
    <property type="protein sequence ID" value="KAL3729385.1"/>
    <property type="molecule type" value="Genomic_DNA"/>
</dbReference>
<dbReference type="PANTHER" id="PTHR11709">
    <property type="entry name" value="MULTI-COPPER OXIDASE"/>
    <property type="match status" value="1"/>
</dbReference>
<protein>
    <recommendedName>
        <fullName evidence="6">Laccase</fullName>
    </recommendedName>
</protein>
<name>A0ABD3JP72_EUCGL</name>
<gene>
    <name evidence="4" type="ORF">ACJRO7_026493</name>
</gene>
<dbReference type="Proteomes" id="UP001634007">
    <property type="component" value="Unassembled WGS sequence"/>
</dbReference>
<dbReference type="InterPro" id="IPR008972">
    <property type="entry name" value="Cupredoxin"/>
</dbReference>
<comment type="similarity">
    <text evidence="1">Belongs to the multicopper oxidase family.</text>
</comment>
<evidence type="ECO:0008006" key="6">
    <source>
        <dbReference type="Google" id="ProtNLM"/>
    </source>
</evidence>
<organism evidence="4 5">
    <name type="scientific">Eucalyptus globulus</name>
    <name type="common">Tasmanian blue gum</name>
    <dbReference type="NCBI Taxonomy" id="34317"/>
    <lineage>
        <taxon>Eukaryota</taxon>
        <taxon>Viridiplantae</taxon>
        <taxon>Streptophyta</taxon>
        <taxon>Embryophyta</taxon>
        <taxon>Tracheophyta</taxon>
        <taxon>Spermatophyta</taxon>
        <taxon>Magnoliopsida</taxon>
        <taxon>eudicotyledons</taxon>
        <taxon>Gunneridae</taxon>
        <taxon>Pentapetalae</taxon>
        <taxon>rosids</taxon>
        <taxon>malvids</taxon>
        <taxon>Myrtales</taxon>
        <taxon>Myrtaceae</taxon>
        <taxon>Myrtoideae</taxon>
        <taxon>Eucalypteae</taxon>
        <taxon>Eucalyptus</taxon>
    </lineage>
</organism>
<reference evidence="4 5" key="1">
    <citation type="submission" date="2024-11" db="EMBL/GenBank/DDBJ databases">
        <title>Chromosome-level genome assembly of Eucalyptus globulus Labill. provides insights into its genome evolution.</title>
        <authorList>
            <person name="Li X."/>
        </authorList>
    </citation>
    <scope>NUCLEOTIDE SEQUENCE [LARGE SCALE GENOMIC DNA]</scope>
    <source>
        <strain evidence="4">CL2024</strain>
        <tissue evidence="4">Fresh tender leaves</tissue>
    </source>
</reference>
<feature type="domain" description="Plastocyanin-like" evidence="2">
    <location>
        <begin position="122"/>
        <end position="260"/>
    </location>
</feature>
<dbReference type="Gene3D" id="2.60.40.420">
    <property type="entry name" value="Cupredoxins - blue copper proteins"/>
    <property type="match status" value="2"/>
</dbReference>
<keyword evidence="5" id="KW-1185">Reference proteome</keyword>
<dbReference type="InterPro" id="IPR001117">
    <property type="entry name" value="Cu-oxidase_2nd"/>
</dbReference>
<dbReference type="Pfam" id="PF00394">
    <property type="entry name" value="Cu-oxidase"/>
    <property type="match status" value="1"/>
</dbReference>
<evidence type="ECO:0000256" key="1">
    <source>
        <dbReference type="ARBA" id="ARBA00010609"/>
    </source>
</evidence>
<evidence type="ECO:0000259" key="2">
    <source>
        <dbReference type="Pfam" id="PF00394"/>
    </source>
</evidence>
<sequence length="272" mass="30215">MGSYKKQVVTVNGQTPRPTIQAHQGERVFVRVTNRLSENVAIHWHNTQQIENLGNDGTGDVVPRPISPGETFTYCFIVHRLGKSQYDSYYTMQTVAGLHGLIDILPPYGVAEPFAQDYDKSIFLNDWYYKSYCDWVGEPESLLIPRKGKFDYAESTTPSPHPTARDAINPEYPHRRVVPGKTYRLSISSVTAQSALSFRIEDHNLTVVEADGHYIEPSLIVHSGKTYSVKIKADYSITTNIVGQNATTTSAIGLAVLSYSPPAGPIQNDVNP</sequence>
<dbReference type="AlphaFoldDB" id="A0ABD3JP72"/>
<dbReference type="InterPro" id="IPR045087">
    <property type="entry name" value="Cu-oxidase_fam"/>
</dbReference>
<evidence type="ECO:0000259" key="3">
    <source>
        <dbReference type="Pfam" id="PF07732"/>
    </source>
</evidence>
<comment type="caution">
    <text evidence="4">The sequence shown here is derived from an EMBL/GenBank/DDBJ whole genome shotgun (WGS) entry which is preliminary data.</text>
</comment>
<proteinExistence type="inferred from homology"/>
<evidence type="ECO:0000313" key="5">
    <source>
        <dbReference type="Proteomes" id="UP001634007"/>
    </source>
</evidence>
<dbReference type="PANTHER" id="PTHR11709:SF218">
    <property type="entry name" value="L-ASCORBATE OXIDASE"/>
    <property type="match status" value="1"/>
</dbReference>
<dbReference type="Pfam" id="PF07732">
    <property type="entry name" value="Cu-oxidase_3"/>
    <property type="match status" value="1"/>
</dbReference>
<accession>A0ABD3JP72</accession>
<feature type="domain" description="Plastocyanin-like" evidence="3">
    <location>
        <begin position="4"/>
        <end position="106"/>
    </location>
</feature>